<feature type="compositionally biased region" description="Basic and acidic residues" evidence="1">
    <location>
        <begin position="94"/>
        <end position="112"/>
    </location>
</feature>
<feature type="non-terminal residue" evidence="2">
    <location>
        <position position="239"/>
    </location>
</feature>
<evidence type="ECO:0008006" key="4">
    <source>
        <dbReference type="Google" id="ProtNLM"/>
    </source>
</evidence>
<evidence type="ECO:0000256" key="1">
    <source>
        <dbReference type="SAM" id="MobiDB-lite"/>
    </source>
</evidence>
<accession>A0A6H5IT82</accession>
<keyword evidence="3" id="KW-1185">Reference proteome</keyword>
<name>A0A6H5IT82_9HYME</name>
<feature type="compositionally biased region" description="Basic and acidic residues" evidence="1">
    <location>
        <begin position="24"/>
        <end position="65"/>
    </location>
</feature>
<proteinExistence type="predicted"/>
<gene>
    <name evidence="2" type="ORF">TBRA_LOCUS10827</name>
</gene>
<evidence type="ECO:0000313" key="2">
    <source>
        <dbReference type="EMBL" id="CAB0039067.1"/>
    </source>
</evidence>
<sequence length="239" mass="27371">MTCTACEIIGDRGVHNFRAPRNPLDSRDRHDLLDSRNPRNLLDSRDPRDPRDLLDSRGARDARDARGTRGFTVYLVHIESETRGQRGHRGRRGNRGDRGDRGDLGDRGGRGNRGDCGALENCELHARSSSASTKNQSEKRKRRESSCSTRQLCRRGEYRNLFPSIKRDPQKFLQYMRMSVEEFHYIVHVLYKALQKDWCNLHNKPILPEEEIVITIRFLATGQSYVSLAFAFNIGVSTA</sequence>
<dbReference type="AlphaFoldDB" id="A0A6H5IT82"/>
<feature type="region of interest" description="Disordered" evidence="1">
    <location>
        <begin position="126"/>
        <end position="148"/>
    </location>
</feature>
<protein>
    <recommendedName>
        <fullName evidence="4">Transposase Helix-turn-helix domain-containing protein</fullName>
    </recommendedName>
</protein>
<evidence type="ECO:0000313" key="3">
    <source>
        <dbReference type="Proteomes" id="UP000479190"/>
    </source>
</evidence>
<dbReference type="OrthoDB" id="6627079at2759"/>
<reference evidence="2 3" key="1">
    <citation type="submission" date="2020-02" db="EMBL/GenBank/DDBJ databases">
        <authorList>
            <person name="Ferguson B K."/>
        </authorList>
    </citation>
    <scope>NUCLEOTIDE SEQUENCE [LARGE SCALE GENOMIC DNA]</scope>
</reference>
<dbReference type="EMBL" id="CADCXV010000935">
    <property type="protein sequence ID" value="CAB0039067.1"/>
    <property type="molecule type" value="Genomic_DNA"/>
</dbReference>
<dbReference type="Proteomes" id="UP000479190">
    <property type="component" value="Unassembled WGS sequence"/>
</dbReference>
<feature type="region of interest" description="Disordered" evidence="1">
    <location>
        <begin position="80"/>
        <end position="112"/>
    </location>
</feature>
<feature type="region of interest" description="Disordered" evidence="1">
    <location>
        <begin position="15"/>
        <end position="65"/>
    </location>
</feature>
<organism evidence="2 3">
    <name type="scientific">Trichogramma brassicae</name>
    <dbReference type="NCBI Taxonomy" id="86971"/>
    <lineage>
        <taxon>Eukaryota</taxon>
        <taxon>Metazoa</taxon>
        <taxon>Ecdysozoa</taxon>
        <taxon>Arthropoda</taxon>
        <taxon>Hexapoda</taxon>
        <taxon>Insecta</taxon>
        <taxon>Pterygota</taxon>
        <taxon>Neoptera</taxon>
        <taxon>Endopterygota</taxon>
        <taxon>Hymenoptera</taxon>
        <taxon>Apocrita</taxon>
        <taxon>Proctotrupomorpha</taxon>
        <taxon>Chalcidoidea</taxon>
        <taxon>Trichogrammatidae</taxon>
        <taxon>Trichogramma</taxon>
    </lineage>
</organism>